<dbReference type="Proteomes" id="UP001231189">
    <property type="component" value="Unassembled WGS sequence"/>
</dbReference>
<reference evidence="3" key="1">
    <citation type="submission" date="2023-07" db="EMBL/GenBank/DDBJ databases">
        <title>A chromosome-level genome assembly of Lolium multiflorum.</title>
        <authorList>
            <person name="Chen Y."/>
            <person name="Copetti D."/>
            <person name="Kolliker R."/>
            <person name="Studer B."/>
        </authorList>
    </citation>
    <scope>NUCLEOTIDE SEQUENCE</scope>
    <source>
        <strain evidence="3">02402/16</strain>
        <tissue evidence="3">Leaf</tissue>
    </source>
</reference>
<dbReference type="AlphaFoldDB" id="A0AAD8TH44"/>
<comment type="caution">
    <text evidence="3">The sequence shown here is derived from an EMBL/GenBank/DDBJ whole genome shotgun (WGS) entry which is preliminary data.</text>
</comment>
<feature type="region of interest" description="Disordered" evidence="1">
    <location>
        <begin position="74"/>
        <end position="104"/>
    </location>
</feature>
<gene>
    <name evidence="3" type="ORF">QYE76_042396</name>
</gene>
<feature type="chain" id="PRO_5042121111" evidence="2">
    <location>
        <begin position="19"/>
        <end position="104"/>
    </location>
</feature>
<keyword evidence="2" id="KW-0732">Signal</keyword>
<evidence type="ECO:0000313" key="4">
    <source>
        <dbReference type="Proteomes" id="UP001231189"/>
    </source>
</evidence>
<organism evidence="3 4">
    <name type="scientific">Lolium multiflorum</name>
    <name type="common">Italian ryegrass</name>
    <name type="synonym">Lolium perenne subsp. multiflorum</name>
    <dbReference type="NCBI Taxonomy" id="4521"/>
    <lineage>
        <taxon>Eukaryota</taxon>
        <taxon>Viridiplantae</taxon>
        <taxon>Streptophyta</taxon>
        <taxon>Embryophyta</taxon>
        <taxon>Tracheophyta</taxon>
        <taxon>Spermatophyta</taxon>
        <taxon>Magnoliopsida</taxon>
        <taxon>Liliopsida</taxon>
        <taxon>Poales</taxon>
        <taxon>Poaceae</taxon>
        <taxon>BOP clade</taxon>
        <taxon>Pooideae</taxon>
        <taxon>Poodae</taxon>
        <taxon>Poeae</taxon>
        <taxon>Poeae Chloroplast Group 2 (Poeae type)</taxon>
        <taxon>Loliodinae</taxon>
        <taxon>Loliinae</taxon>
        <taxon>Lolium</taxon>
    </lineage>
</organism>
<protein>
    <submittedName>
        <fullName evidence="3">Uncharacterized protein</fullName>
    </submittedName>
</protein>
<evidence type="ECO:0000313" key="3">
    <source>
        <dbReference type="EMBL" id="KAK1681548.1"/>
    </source>
</evidence>
<evidence type="ECO:0000256" key="1">
    <source>
        <dbReference type="SAM" id="MobiDB-lite"/>
    </source>
</evidence>
<sequence length="104" mass="11659">MFFFLTGALFSSVNILRSLTGLIQKRCGDIVTAIIRNTVAAIIQSTVGYEVTANVLVLLSNTLSYHLRRHRLPLKRPWPTRPPPENIRVDDGTRIPHQGARPGR</sequence>
<evidence type="ECO:0000256" key="2">
    <source>
        <dbReference type="SAM" id="SignalP"/>
    </source>
</evidence>
<proteinExistence type="predicted"/>
<accession>A0AAD8TH44</accession>
<dbReference type="EMBL" id="JAUUTY010000002">
    <property type="protein sequence ID" value="KAK1681548.1"/>
    <property type="molecule type" value="Genomic_DNA"/>
</dbReference>
<feature type="signal peptide" evidence="2">
    <location>
        <begin position="1"/>
        <end position="18"/>
    </location>
</feature>
<keyword evidence="4" id="KW-1185">Reference proteome</keyword>
<name>A0AAD8TH44_LOLMU</name>